<gene>
    <name evidence="1" type="ORF">GCM10022394_34590</name>
</gene>
<protein>
    <recommendedName>
        <fullName evidence="3">DUF3634 domain-containing protein</fullName>
    </recommendedName>
</protein>
<dbReference type="EMBL" id="BAABCX010000009">
    <property type="protein sequence ID" value="GAA3551471.1"/>
    <property type="molecule type" value="Genomic_DNA"/>
</dbReference>
<accession>A0ABP6WHZ3</accession>
<comment type="caution">
    <text evidence="1">The sequence shown here is derived from an EMBL/GenBank/DDBJ whole genome shotgun (WGS) entry which is preliminary data.</text>
</comment>
<sequence length="100" mass="11613">MFTILLFTSLALFSLLYLLRRRQESFCIVLEGIQIHVERGRPPQALLSHCQQLLQDSRTLKGTIRGIKKGASISLNCSRSIPIAYRREIRQFWQQQLQAL</sequence>
<dbReference type="InterPro" id="IPR022090">
    <property type="entry name" value="DUF3634"/>
</dbReference>
<dbReference type="Pfam" id="PF12321">
    <property type="entry name" value="DUF3634"/>
    <property type="match status" value="1"/>
</dbReference>
<dbReference type="Proteomes" id="UP001500795">
    <property type="component" value="Unassembled WGS sequence"/>
</dbReference>
<evidence type="ECO:0008006" key="3">
    <source>
        <dbReference type="Google" id="ProtNLM"/>
    </source>
</evidence>
<proteinExistence type="predicted"/>
<dbReference type="RefSeq" id="WP_344960112.1">
    <property type="nucleotide sequence ID" value="NZ_BAABCX010000009.1"/>
</dbReference>
<keyword evidence="2" id="KW-1185">Reference proteome</keyword>
<name>A0ABP6WHZ3_9GAMM</name>
<evidence type="ECO:0000313" key="2">
    <source>
        <dbReference type="Proteomes" id="UP001500795"/>
    </source>
</evidence>
<organism evidence="1 2">
    <name type="scientific">Zobellella aerophila</name>
    <dbReference type="NCBI Taxonomy" id="870480"/>
    <lineage>
        <taxon>Bacteria</taxon>
        <taxon>Pseudomonadati</taxon>
        <taxon>Pseudomonadota</taxon>
        <taxon>Gammaproteobacteria</taxon>
        <taxon>Aeromonadales</taxon>
        <taxon>Aeromonadaceae</taxon>
        <taxon>Zobellella</taxon>
    </lineage>
</organism>
<reference evidence="2" key="1">
    <citation type="journal article" date="2019" name="Int. J. Syst. Evol. Microbiol.">
        <title>The Global Catalogue of Microorganisms (GCM) 10K type strain sequencing project: providing services to taxonomists for standard genome sequencing and annotation.</title>
        <authorList>
            <consortium name="The Broad Institute Genomics Platform"/>
            <consortium name="The Broad Institute Genome Sequencing Center for Infectious Disease"/>
            <person name="Wu L."/>
            <person name="Ma J."/>
        </authorList>
    </citation>
    <scope>NUCLEOTIDE SEQUENCE [LARGE SCALE GENOMIC DNA]</scope>
    <source>
        <strain evidence="2">JCM 17110</strain>
    </source>
</reference>
<evidence type="ECO:0000313" key="1">
    <source>
        <dbReference type="EMBL" id="GAA3551471.1"/>
    </source>
</evidence>